<feature type="region of interest" description="Disordered" evidence="1">
    <location>
        <begin position="179"/>
        <end position="203"/>
    </location>
</feature>
<sequence length="203" mass="22671">MKIDKKLNLVTNITREDGSIVYLHVTPFPYEVVEEHCLLLGNLFTNFISQVGGLGAARVAAMMLRKKLKREQELRDETNHPDQQSQQVQQTPTIVDEIQRLTSVVWNDGGIWKTTSFDAAMKQGIISPDEYREVEGEVVFFMVTSAIQKSHLIAPTVGTVLDMFGGQLKSLSVTAFRDSLQTSNPPTDTQTQNAQPETSYIPS</sequence>
<accession>A0ABR6U1W5</accession>
<proteinExistence type="predicted"/>
<dbReference type="Proteomes" id="UP000586346">
    <property type="component" value="Unassembled WGS sequence"/>
</dbReference>
<protein>
    <submittedName>
        <fullName evidence="2">Uncharacterized protein</fullName>
    </submittedName>
</protein>
<feature type="region of interest" description="Disordered" evidence="1">
    <location>
        <begin position="71"/>
        <end position="92"/>
    </location>
</feature>
<reference evidence="2 3" key="1">
    <citation type="submission" date="2020-08" db="EMBL/GenBank/DDBJ databases">
        <title>Emergence and comparative genomics analysis of Citrobacter in Fennec fox imported from North Africa to China.</title>
        <authorList>
            <person name="Zheng B."/>
        </authorList>
    </citation>
    <scope>NUCLEOTIDE SEQUENCE [LARGE SCALE GENOMIC DNA]</scope>
    <source>
        <strain evidence="2 3">FF371</strain>
    </source>
</reference>
<gene>
    <name evidence="2" type="ORF">H6P72_24905</name>
</gene>
<dbReference type="RefSeq" id="WP_185654553.1">
    <property type="nucleotide sequence ID" value="NZ_CBDITX010000004.1"/>
</dbReference>
<evidence type="ECO:0000313" key="3">
    <source>
        <dbReference type="Proteomes" id="UP000586346"/>
    </source>
</evidence>
<dbReference type="EMBL" id="JACLAH010000017">
    <property type="protein sequence ID" value="MBC2649834.1"/>
    <property type="molecule type" value="Genomic_DNA"/>
</dbReference>
<organism evidence="2 3">
    <name type="scientific">Citrobacter braakii</name>
    <dbReference type="NCBI Taxonomy" id="57706"/>
    <lineage>
        <taxon>Bacteria</taxon>
        <taxon>Pseudomonadati</taxon>
        <taxon>Pseudomonadota</taxon>
        <taxon>Gammaproteobacteria</taxon>
        <taxon>Enterobacterales</taxon>
        <taxon>Enterobacteriaceae</taxon>
        <taxon>Citrobacter</taxon>
        <taxon>Citrobacter freundii complex</taxon>
    </lineage>
</organism>
<name>A0ABR6U1W5_CITBR</name>
<comment type="caution">
    <text evidence="2">The sequence shown here is derived from an EMBL/GenBank/DDBJ whole genome shotgun (WGS) entry which is preliminary data.</text>
</comment>
<evidence type="ECO:0000256" key="1">
    <source>
        <dbReference type="SAM" id="MobiDB-lite"/>
    </source>
</evidence>
<feature type="compositionally biased region" description="Basic and acidic residues" evidence="1">
    <location>
        <begin position="71"/>
        <end position="80"/>
    </location>
</feature>
<evidence type="ECO:0000313" key="2">
    <source>
        <dbReference type="EMBL" id="MBC2649834.1"/>
    </source>
</evidence>
<keyword evidence="3" id="KW-1185">Reference proteome</keyword>